<dbReference type="Gene3D" id="3.40.190.10">
    <property type="entry name" value="Periplasmic binding protein-like II"/>
    <property type="match status" value="1"/>
</dbReference>
<evidence type="ECO:0000313" key="7">
    <source>
        <dbReference type="EMBL" id="TCP16623.1"/>
    </source>
</evidence>
<dbReference type="Proteomes" id="UP000295537">
    <property type="component" value="Unassembled WGS sequence"/>
</dbReference>
<dbReference type="InterPro" id="IPR039424">
    <property type="entry name" value="SBP_5"/>
</dbReference>
<reference evidence="7 8" key="1">
    <citation type="submission" date="2019-03" db="EMBL/GenBank/DDBJ databases">
        <title>Genomic Encyclopedia of Type Strains, Phase IV (KMG-IV): sequencing the most valuable type-strain genomes for metagenomic binning, comparative biology and taxonomic classification.</title>
        <authorList>
            <person name="Goeker M."/>
        </authorList>
    </citation>
    <scope>NUCLEOTIDE SEQUENCE [LARGE SCALE GENOMIC DNA]</scope>
    <source>
        <strain evidence="7 8">DSM 16380</strain>
    </source>
</reference>
<dbReference type="RefSeq" id="WP_132501622.1">
    <property type="nucleotide sequence ID" value="NZ_LVXA01000001.1"/>
</dbReference>
<dbReference type="Gene3D" id="3.10.105.10">
    <property type="entry name" value="Dipeptide-binding Protein, Domain 3"/>
    <property type="match status" value="1"/>
</dbReference>
<feature type="chain" id="PRO_5020422392" evidence="5">
    <location>
        <begin position="34"/>
        <end position="550"/>
    </location>
</feature>
<comment type="subcellular location">
    <subcellularLocation>
        <location evidence="1">Cell envelope</location>
    </subcellularLocation>
</comment>
<accession>A0A4R2N6T2</accession>
<dbReference type="OrthoDB" id="9801912at2"/>
<sequence length="550" mass="63507">MLDKQTNKQTNKQIWIKTLIASAMVFTSSSLFAAKVPAGVQLAERQYVAIAGTEPETLDPQRMSGSPEGDIARQLFEGLFVNDPDGKVVPALAYKWEHNDDYTQWTFHIRPEAKWSNGEAVTAHDFVYAWQRLIDPKNAFKYADYLSILKLVNADEIIKGDKPVESLGIKAIDDHTLVLTLSHSIPYIPDLLTHYVLSPTPKKIIEKYGERWVSPENMVGNGAYLIDQRVVNEKITFKRNPMYWNDKETVIDKAEILMITSENAVNRYRANDLVLAGVPSVMYKKLKEEYPSHMLVNQRLTNSTLQINLQRDHFKDVRVRKALSLAVDRDILAKNVLGRGEKAAYLFTPKIINGAEKFKDPDFASWTQEERNKEAIRLLKEAGYSKQKPLEFELLYYKNESLKNIMVAVDSMWKKNLQGIVKVTLRNQEWKTYLGTRSEGKFDMVWAAWGADYNEATTYLNYFLSNSTFNDIGFKDEKYDELVKSSYKAKTDEERRNIYAQAEERLISLHPMISLYSPIGVSLKRPYLKGYEGKDPQSQFRFKDWYLEKY</sequence>
<dbReference type="FunFam" id="3.90.76.10:FF:000001">
    <property type="entry name" value="Oligopeptide ABC transporter substrate-binding protein"/>
    <property type="match status" value="1"/>
</dbReference>
<keyword evidence="3" id="KW-0813">Transport</keyword>
<name>A0A4R2N6T2_9PAST</name>
<dbReference type="CDD" id="cd08504">
    <property type="entry name" value="PBP2_OppA"/>
    <property type="match status" value="1"/>
</dbReference>
<feature type="signal peptide" evidence="5">
    <location>
        <begin position="1"/>
        <end position="33"/>
    </location>
</feature>
<evidence type="ECO:0000256" key="2">
    <source>
        <dbReference type="ARBA" id="ARBA00005695"/>
    </source>
</evidence>
<dbReference type="PIRSF" id="PIRSF002741">
    <property type="entry name" value="MppA"/>
    <property type="match status" value="1"/>
</dbReference>
<dbReference type="EMBL" id="SLXJ01000010">
    <property type="protein sequence ID" value="TCP16623.1"/>
    <property type="molecule type" value="Genomic_DNA"/>
</dbReference>
<feature type="domain" description="Solute-binding protein family 5" evidence="6">
    <location>
        <begin position="87"/>
        <end position="470"/>
    </location>
</feature>
<evidence type="ECO:0000313" key="8">
    <source>
        <dbReference type="Proteomes" id="UP000295537"/>
    </source>
</evidence>
<dbReference type="GO" id="GO:1904680">
    <property type="term" value="F:peptide transmembrane transporter activity"/>
    <property type="evidence" value="ECO:0007669"/>
    <property type="project" value="TreeGrafter"/>
</dbReference>
<proteinExistence type="inferred from homology"/>
<comment type="caution">
    <text evidence="7">The sequence shown here is derived from an EMBL/GenBank/DDBJ whole genome shotgun (WGS) entry which is preliminary data.</text>
</comment>
<dbReference type="Pfam" id="PF00496">
    <property type="entry name" value="SBP_bac_5"/>
    <property type="match status" value="1"/>
</dbReference>
<dbReference type="FunFam" id="3.10.105.10:FF:000001">
    <property type="entry name" value="Oligopeptide ABC transporter, oligopeptide-binding protein"/>
    <property type="match status" value="1"/>
</dbReference>
<gene>
    <name evidence="7" type="ORF">EV693_1103</name>
</gene>
<dbReference type="GO" id="GO:0015833">
    <property type="term" value="P:peptide transport"/>
    <property type="evidence" value="ECO:0007669"/>
    <property type="project" value="TreeGrafter"/>
</dbReference>
<evidence type="ECO:0000256" key="4">
    <source>
        <dbReference type="ARBA" id="ARBA00022729"/>
    </source>
</evidence>
<dbReference type="PANTHER" id="PTHR30290">
    <property type="entry name" value="PERIPLASMIC BINDING COMPONENT OF ABC TRANSPORTER"/>
    <property type="match status" value="1"/>
</dbReference>
<dbReference type="InterPro" id="IPR000914">
    <property type="entry name" value="SBP_5_dom"/>
</dbReference>
<evidence type="ECO:0000259" key="6">
    <source>
        <dbReference type="Pfam" id="PF00496"/>
    </source>
</evidence>
<keyword evidence="8" id="KW-1185">Reference proteome</keyword>
<dbReference type="AlphaFoldDB" id="A0A4R2N6T2"/>
<organism evidence="7 8">
    <name type="scientific">Nicoletella semolina</name>
    <dbReference type="NCBI Taxonomy" id="271160"/>
    <lineage>
        <taxon>Bacteria</taxon>
        <taxon>Pseudomonadati</taxon>
        <taxon>Pseudomonadota</taxon>
        <taxon>Gammaproteobacteria</taxon>
        <taxon>Pasteurellales</taxon>
        <taxon>Pasteurellaceae</taxon>
        <taxon>Nicoletella</taxon>
    </lineage>
</organism>
<keyword evidence="4 5" id="KW-0732">Signal</keyword>
<dbReference type="InterPro" id="IPR030678">
    <property type="entry name" value="Peptide/Ni-bd"/>
</dbReference>
<dbReference type="GO" id="GO:0043190">
    <property type="term" value="C:ATP-binding cassette (ABC) transporter complex"/>
    <property type="evidence" value="ECO:0007669"/>
    <property type="project" value="InterPro"/>
</dbReference>
<dbReference type="PANTHER" id="PTHR30290:SF10">
    <property type="entry name" value="PERIPLASMIC OLIGOPEPTIDE-BINDING PROTEIN-RELATED"/>
    <property type="match status" value="1"/>
</dbReference>
<evidence type="ECO:0000256" key="5">
    <source>
        <dbReference type="SAM" id="SignalP"/>
    </source>
</evidence>
<evidence type="ECO:0000256" key="3">
    <source>
        <dbReference type="ARBA" id="ARBA00022448"/>
    </source>
</evidence>
<protein>
    <submittedName>
        <fullName evidence="7">Oligopeptide transport system substrate-binding protein</fullName>
    </submittedName>
</protein>
<evidence type="ECO:0000256" key="1">
    <source>
        <dbReference type="ARBA" id="ARBA00004196"/>
    </source>
</evidence>
<dbReference type="Gene3D" id="3.90.76.10">
    <property type="entry name" value="Dipeptide-binding Protein, Domain 1"/>
    <property type="match status" value="1"/>
</dbReference>
<dbReference type="GO" id="GO:0030288">
    <property type="term" value="C:outer membrane-bounded periplasmic space"/>
    <property type="evidence" value="ECO:0007669"/>
    <property type="project" value="TreeGrafter"/>
</dbReference>
<comment type="similarity">
    <text evidence="2">Belongs to the bacterial solute-binding protein 5 family.</text>
</comment>
<dbReference type="SUPFAM" id="SSF53850">
    <property type="entry name" value="Periplasmic binding protein-like II"/>
    <property type="match status" value="1"/>
</dbReference>